<name>Q2H656_CHAGB</name>
<dbReference type="HOGENOM" id="CLU_669025_0_0_1"/>
<protein>
    <submittedName>
        <fullName evidence="1">Uncharacterized protein</fullName>
    </submittedName>
</protein>
<organism evidence="1 2">
    <name type="scientific">Chaetomium globosum (strain ATCC 6205 / CBS 148.51 / DSM 1962 / NBRC 6347 / NRRL 1970)</name>
    <name type="common">Soil fungus</name>
    <dbReference type="NCBI Taxonomy" id="306901"/>
    <lineage>
        <taxon>Eukaryota</taxon>
        <taxon>Fungi</taxon>
        <taxon>Dikarya</taxon>
        <taxon>Ascomycota</taxon>
        <taxon>Pezizomycotina</taxon>
        <taxon>Sordariomycetes</taxon>
        <taxon>Sordariomycetidae</taxon>
        <taxon>Sordariales</taxon>
        <taxon>Chaetomiaceae</taxon>
        <taxon>Chaetomium</taxon>
    </lineage>
</organism>
<dbReference type="InParanoid" id="Q2H656"/>
<dbReference type="AlphaFoldDB" id="Q2H656"/>
<dbReference type="RefSeq" id="XP_001221954.1">
    <property type="nucleotide sequence ID" value="XM_001221953.1"/>
</dbReference>
<dbReference type="Proteomes" id="UP000001056">
    <property type="component" value="Unassembled WGS sequence"/>
</dbReference>
<sequence>MSILTPETVLLITEELQLRDIPGSDEHIAVEQEAHQFQPLDRPVSSSLDVNRTILGPTNFEVVREVERRTAMFCKILNPEKATTFERLLAPMVTDIFRTSLELGGATILVRLLAPIITDRLFRNVIPGSLLRFLGHFGETLQLMDRIRDCEATVRHEFALDPTPPYPDFGKDGLNRVIHRARQNLIAALSPLDLAFLHLVTTLLGLPDRAPSTADDDSLIPHSPCNKEVLLQTGSMGVYLFLGDNAKNVYDAGLFGVIIRAALDMAKWDSDEKSQAPDWSPTAALEPLKYLVRRTFGEKLERLPEQHLKALADAPEDDIVTRTSNRLKDTPEVLAHPSVAYYAGRSFGRTATHSAGILERVVRLGRDPEPVSQGPRRIISLSLNTRATRSFWQHLPSSLSGVLLKARYSIM</sequence>
<evidence type="ECO:0000313" key="1">
    <source>
        <dbReference type="EMBL" id="EAQ89240.1"/>
    </source>
</evidence>
<reference evidence="2" key="1">
    <citation type="journal article" date="2015" name="Genome Announc.">
        <title>Draft genome sequence of the cellulolytic fungus Chaetomium globosum.</title>
        <authorList>
            <person name="Cuomo C.A."/>
            <person name="Untereiner W.A."/>
            <person name="Ma L.-J."/>
            <person name="Grabherr M."/>
            <person name="Birren B.W."/>
        </authorList>
    </citation>
    <scope>NUCLEOTIDE SEQUENCE [LARGE SCALE GENOMIC DNA]</scope>
    <source>
        <strain evidence="2">ATCC 6205 / CBS 148.51 / DSM 1962 / NBRC 6347 / NRRL 1970</strain>
    </source>
</reference>
<accession>Q2H656</accession>
<dbReference type="OrthoDB" id="4582744at2759"/>
<dbReference type="GeneID" id="4390299"/>
<keyword evidence="2" id="KW-1185">Reference proteome</keyword>
<dbReference type="VEuPathDB" id="FungiDB:CHGG_05859"/>
<dbReference type="EMBL" id="CH408031">
    <property type="protein sequence ID" value="EAQ89240.1"/>
    <property type="molecule type" value="Genomic_DNA"/>
</dbReference>
<gene>
    <name evidence="1" type="ORF">CHGG_05859</name>
</gene>
<evidence type="ECO:0000313" key="2">
    <source>
        <dbReference type="Proteomes" id="UP000001056"/>
    </source>
</evidence>
<proteinExistence type="predicted"/>